<dbReference type="InterPro" id="IPR005653">
    <property type="entry name" value="OstA-like_N"/>
</dbReference>
<feature type="signal peptide" evidence="2">
    <location>
        <begin position="1"/>
        <end position="42"/>
    </location>
</feature>
<evidence type="ECO:0000256" key="1">
    <source>
        <dbReference type="ARBA" id="ARBA00022729"/>
    </source>
</evidence>
<accession>A0ABN1FPN2</accession>
<dbReference type="Pfam" id="PF03968">
    <property type="entry name" value="LptD_N"/>
    <property type="match status" value="1"/>
</dbReference>
<dbReference type="PANTHER" id="PTHR36504:SF1">
    <property type="entry name" value="LIPOPOLYSACCHARIDE EXPORT SYSTEM PROTEIN LPTA"/>
    <property type="match status" value="1"/>
</dbReference>
<name>A0ABN1FPN2_9HYPH</name>
<keyword evidence="1 2" id="KW-0732">Signal</keyword>
<organism evidence="4 5">
    <name type="scientific">Paenochrobactrum glaciei</name>
    <dbReference type="NCBI Taxonomy" id="486407"/>
    <lineage>
        <taxon>Bacteria</taxon>
        <taxon>Pseudomonadati</taxon>
        <taxon>Pseudomonadota</taxon>
        <taxon>Alphaproteobacteria</taxon>
        <taxon>Hyphomicrobiales</taxon>
        <taxon>Brucellaceae</taxon>
        <taxon>Paenochrobactrum</taxon>
    </lineage>
</organism>
<evidence type="ECO:0000313" key="5">
    <source>
        <dbReference type="Proteomes" id="UP001424441"/>
    </source>
</evidence>
<dbReference type="PANTHER" id="PTHR36504">
    <property type="entry name" value="LIPOPOLYSACCHARIDE EXPORT SYSTEM PROTEIN LPTA"/>
    <property type="match status" value="1"/>
</dbReference>
<dbReference type="Proteomes" id="UP001424441">
    <property type="component" value="Unassembled WGS sequence"/>
</dbReference>
<gene>
    <name evidence="4" type="ORF">GCM10008943_07970</name>
</gene>
<protein>
    <recommendedName>
        <fullName evidence="3">Organic solvent tolerance-like N-terminal domain-containing protein</fullName>
    </recommendedName>
</protein>
<comment type="caution">
    <text evidence="4">The sequence shown here is derived from an EMBL/GenBank/DDBJ whole genome shotgun (WGS) entry which is preliminary data.</text>
</comment>
<evidence type="ECO:0000313" key="4">
    <source>
        <dbReference type="EMBL" id="GAA0595220.1"/>
    </source>
</evidence>
<evidence type="ECO:0000259" key="3">
    <source>
        <dbReference type="Pfam" id="PF03968"/>
    </source>
</evidence>
<feature type="domain" description="Organic solvent tolerance-like N-terminal" evidence="3">
    <location>
        <begin position="62"/>
        <end position="183"/>
    </location>
</feature>
<feature type="chain" id="PRO_5046765171" description="Organic solvent tolerance-like N-terminal domain-containing protein" evidence="2">
    <location>
        <begin position="43"/>
        <end position="216"/>
    </location>
</feature>
<proteinExistence type="predicted"/>
<sequence length="216" mass="22497">MRAKCVEMKQSAARFARGKANVWLAAAGLGLALSMSPLSASAQTEQVPFGSLNLSNGKEPVKIDADRLEMRDKEGVAIFIGNVSVVQGETVLRAGKMTVHYNKGGDKSDAAPQGAAGLSASGIDRLEVSEKVYLKSGPQVATGDTGVYNAKNQLMVLQGKKVVLTDGDNVATGCKMTAHMDTGKAFLEACPGAKKGRVSIIMSPKSEDGGAAANRR</sequence>
<dbReference type="EMBL" id="BAAADE010000001">
    <property type="protein sequence ID" value="GAA0595220.1"/>
    <property type="molecule type" value="Genomic_DNA"/>
</dbReference>
<dbReference type="Gene3D" id="2.60.450.10">
    <property type="entry name" value="Lipopolysaccharide (LPS) transport protein A like domain"/>
    <property type="match status" value="1"/>
</dbReference>
<evidence type="ECO:0000256" key="2">
    <source>
        <dbReference type="SAM" id="SignalP"/>
    </source>
</evidence>
<dbReference type="InterPro" id="IPR052037">
    <property type="entry name" value="LPS_export_LptA"/>
</dbReference>
<reference evidence="4 5" key="1">
    <citation type="journal article" date="2019" name="Int. J. Syst. Evol. Microbiol.">
        <title>The Global Catalogue of Microorganisms (GCM) 10K type strain sequencing project: providing services to taxonomists for standard genome sequencing and annotation.</title>
        <authorList>
            <consortium name="The Broad Institute Genomics Platform"/>
            <consortium name="The Broad Institute Genome Sequencing Center for Infectious Disease"/>
            <person name="Wu L."/>
            <person name="Ma J."/>
        </authorList>
    </citation>
    <scope>NUCLEOTIDE SEQUENCE [LARGE SCALE GENOMIC DNA]</scope>
    <source>
        <strain evidence="4 5">JCM 15115</strain>
    </source>
</reference>
<keyword evidence="5" id="KW-1185">Reference proteome</keyword>